<dbReference type="Proteomes" id="UP001430172">
    <property type="component" value="Unassembled WGS sequence"/>
</dbReference>
<dbReference type="SUPFAM" id="SSF88946">
    <property type="entry name" value="Sigma2 domain of RNA polymerase sigma factors"/>
    <property type="match status" value="1"/>
</dbReference>
<evidence type="ECO:0000256" key="1">
    <source>
        <dbReference type="ARBA" id="ARBA00010641"/>
    </source>
</evidence>
<keyword evidence="2" id="KW-0805">Transcription regulation</keyword>
<dbReference type="PANTHER" id="PTHR43133:SF8">
    <property type="entry name" value="RNA POLYMERASE SIGMA FACTOR HI_1459-RELATED"/>
    <property type="match status" value="1"/>
</dbReference>
<dbReference type="InterPro" id="IPR007627">
    <property type="entry name" value="RNA_pol_sigma70_r2"/>
</dbReference>
<dbReference type="SUPFAM" id="SSF88659">
    <property type="entry name" value="Sigma3 and sigma4 domains of RNA polymerase sigma factors"/>
    <property type="match status" value="1"/>
</dbReference>
<protein>
    <submittedName>
        <fullName evidence="7">Sigma-70 family RNA polymerase sigma factor</fullName>
    </submittedName>
</protein>
<evidence type="ECO:0000256" key="3">
    <source>
        <dbReference type="ARBA" id="ARBA00023082"/>
    </source>
</evidence>
<dbReference type="InterPro" id="IPR039425">
    <property type="entry name" value="RNA_pol_sigma-70-like"/>
</dbReference>
<gene>
    <name evidence="7" type="ORF">JQN70_14515</name>
</gene>
<reference evidence="7" key="1">
    <citation type="submission" date="2021-02" db="EMBL/GenBank/DDBJ databases">
        <title>Phycicoccus sp. MQZ13P-5T, whole genome shotgun sequence.</title>
        <authorList>
            <person name="Tuo L."/>
        </authorList>
    </citation>
    <scope>NUCLEOTIDE SEQUENCE</scope>
    <source>
        <strain evidence="7">MQZ13P-5</strain>
    </source>
</reference>
<organism evidence="7 8">
    <name type="scientific">Phycicoccus sonneratiae</name>
    <dbReference type="NCBI Taxonomy" id="2807628"/>
    <lineage>
        <taxon>Bacteria</taxon>
        <taxon>Bacillati</taxon>
        <taxon>Actinomycetota</taxon>
        <taxon>Actinomycetes</taxon>
        <taxon>Micrococcales</taxon>
        <taxon>Intrasporangiaceae</taxon>
        <taxon>Phycicoccus</taxon>
    </lineage>
</organism>
<evidence type="ECO:0000256" key="2">
    <source>
        <dbReference type="ARBA" id="ARBA00023015"/>
    </source>
</evidence>
<dbReference type="InterPro" id="IPR013324">
    <property type="entry name" value="RNA_pol_sigma_r3/r4-like"/>
</dbReference>
<dbReference type="InterPro" id="IPR036388">
    <property type="entry name" value="WH-like_DNA-bd_sf"/>
</dbReference>
<sequence length="165" mass="18401">MDRLVDLLTPILWHTARAQGAGEATAQDAVQTAWLRLVERAGTIREAQAVMGWLIVTVRRECWRLQRAQSRTDHELDETRPDPRPDPATVTVRHAEHILLWSHVEKLDARCQALLRVIAFADRPDYAAVSEALKMPLGSIGPTRGRCLAKLRASLTDDPAWGGAL</sequence>
<feature type="domain" description="RNA polymerase sigma-70 region 2" evidence="6">
    <location>
        <begin position="5"/>
        <end position="72"/>
    </location>
</feature>
<comment type="similarity">
    <text evidence="1">Belongs to the sigma-70 factor family. ECF subfamily.</text>
</comment>
<dbReference type="PANTHER" id="PTHR43133">
    <property type="entry name" value="RNA POLYMERASE ECF-TYPE SIGMA FACTO"/>
    <property type="match status" value="1"/>
</dbReference>
<dbReference type="InterPro" id="IPR014284">
    <property type="entry name" value="RNA_pol_sigma-70_dom"/>
</dbReference>
<evidence type="ECO:0000259" key="6">
    <source>
        <dbReference type="Pfam" id="PF04542"/>
    </source>
</evidence>
<proteinExistence type="inferred from homology"/>
<keyword evidence="8" id="KW-1185">Reference proteome</keyword>
<dbReference type="Pfam" id="PF04542">
    <property type="entry name" value="Sigma70_r2"/>
    <property type="match status" value="1"/>
</dbReference>
<dbReference type="InterPro" id="IPR013325">
    <property type="entry name" value="RNA_pol_sigma_r2"/>
</dbReference>
<keyword evidence="3" id="KW-0731">Sigma factor</keyword>
<keyword evidence="5" id="KW-0804">Transcription</keyword>
<name>A0ABS2CNZ7_9MICO</name>
<evidence type="ECO:0000256" key="5">
    <source>
        <dbReference type="ARBA" id="ARBA00023163"/>
    </source>
</evidence>
<dbReference type="Gene3D" id="1.10.10.10">
    <property type="entry name" value="Winged helix-like DNA-binding domain superfamily/Winged helix DNA-binding domain"/>
    <property type="match status" value="1"/>
</dbReference>
<evidence type="ECO:0000313" key="8">
    <source>
        <dbReference type="Proteomes" id="UP001430172"/>
    </source>
</evidence>
<comment type="caution">
    <text evidence="7">The sequence shown here is derived from an EMBL/GenBank/DDBJ whole genome shotgun (WGS) entry which is preliminary data.</text>
</comment>
<dbReference type="EMBL" id="JAFDVD010000016">
    <property type="protein sequence ID" value="MBM6401607.1"/>
    <property type="molecule type" value="Genomic_DNA"/>
</dbReference>
<dbReference type="Gene3D" id="1.10.1740.10">
    <property type="match status" value="1"/>
</dbReference>
<dbReference type="NCBIfam" id="TIGR02937">
    <property type="entry name" value="sigma70-ECF"/>
    <property type="match status" value="1"/>
</dbReference>
<keyword evidence="4" id="KW-0238">DNA-binding</keyword>
<evidence type="ECO:0000256" key="4">
    <source>
        <dbReference type="ARBA" id="ARBA00023125"/>
    </source>
</evidence>
<accession>A0ABS2CNZ7</accession>
<evidence type="ECO:0000313" key="7">
    <source>
        <dbReference type="EMBL" id="MBM6401607.1"/>
    </source>
</evidence>